<dbReference type="EMBL" id="CP002083">
    <property type="protein sequence ID" value="ADJ22584.1"/>
    <property type="molecule type" value="Genomic_DNA"/>
</dbReference>
<feature type="transmembrane region" description="Helical" evidence="1">
    <location>
        <begin position="266"/>
        <end position="287"/>
    </location>
</feature>
<dbReference type="OrthoDB" id="7032238at2"/>
<gene>
    <name evidence="2" type="ordered locus">Hden_0766</name>
</gene>
<name>D8JTM2_HYPDA</name>
<dbReference type="RefSeq" id="WP_013214799.1">
    <property type="nucleotide sequence ID" value="NC_014313.1"/>
</dbReference>
<accession>D8JTM2</accession>
<sequence>MAMTPLDIPATVSSDEEIKYVDWPAIFGATAISSASSMLLGAAGVALGLAAVSPLSYDNPSPSAMTAAGAAWFAITALYASAVGGYVVGRLRKPALDSSVDERSNRDGLNALIVWGFGLLLTTFLASSVVASGVGRTATVAAQAAGPVLSESVKASANQAGDFIGYYVDRALRSTNANAPGGAPGQAADAKSEVARIVTHSIAAGSFSPADRMDLERVVARQTGISEAEAKARVDQMIREANDAYNKTVQTAKETADQARKITASVTTWFVVVSLLAGILAWFAGVIGGRHRDQNLLV</sequence>
<reference evidence="3" key="1">
    <citation type="journal article" date="2011" name="J. Bacteriol.">
        <title>Genome sequences of eight morphologically diverse alphaproteobacteria.</title>
        <authorList>
            <consortium name="US DOE Joint Genome Institute"/>
            <person name="Brown P.J."/>
            <person name="Kysela D.T."/>
            <person name="Buechlein A."/>
            <person name="Hemmerich C."/>
            <person name="Brun Y.V."/>
        </authorList>
    </citation>
    <scope>NUCLEOTIDE SEQUENCE [LARGE SCALE GENOMIC DNA]</scope>
    <source>
        <strain evidence="3">ATCC 51888 / DSM 1869 / NCIB 11706 / TK 0415</strain>
    </source>
</reference>
<feature type="transmembrane region" description="Helical" evidence="1">
    <location>
        <begin position="109"/>
        <end position="131"/>
    </location>
</feature>
<dbReference type="STRING" id="582899.Hden_0766"/>
<evidence type="ECO:0000313" key="3">
    <source>
        <dbReference type="Proteomes" id="UP000002033"/>
    </source>
</evidence>
<keyword evidence="1" id="KW-1133">Transmembrane helix</keyword>
<evidence type="ECO:0000313" key="2">
    <source>
        <dbReference type="EMBL" id="ADJ22584.1"/>
    </source>
</evidence>
<keyword evidence="3" id="KW-1185">Reference proteome</keyword>
<evidence type="ECO:0008006" key="4">
    <source>
        <dbReference type="Google" id="ProtNLM"/>
    </source>
</evidence>
<organism evidence="2 3">
    <name type="scientific">Hyphomicrobium denitrificans (strain ATCC 51888 / DSM 1869 / NCIMB 11706 / TK 0415)</name>
    <dbReference type="NCBI Taxonomy" id="582899"/>
    <lineage>
        <taxon>Bacteria</taxon>
        <taxon>Pseudomonadati</taxon>
        <taxon>Pseudomonadota</taxon>
        <taxon>Alphaproteobacteria</taxon>
        <taxon>Hyphomicrobiales</taxon>
        <taxon>Hyphomicrobiaceae</taxon>
        <taxon>Hyphomicrobium</taxon>
    </lineage>
</organism>
<feature type="transmembrane region" description="Helical" evidence="1">
    <location>
        <begin position="38"/>
        <end position="57"/>
    </location>
</feature>
<dbReference type="Proteomes" id="UP000002033">
    <property type="component" value="Chromosome"/>
</dbReference>
<dbReference type="HOGENOM" id="CLU_063844_1_0_5"/>
<evidence type="ECO:0000256" key="1">
    <source>
        <dbReference type="SAM" id="Phobius"/>
    </source>
</evidence>
<dbReference type="KEGG" id="hdn:Hden_0766"/>
<protein>
    <recommendedName>
        <fullName evidence="4">Transmembrane protein</fullName>
    </recommendedName>
</protein>
<keyword evidence="1" id="KW-0472">Membrane</keyword>
<feature type="transmembrane region" description="Helical" evidence="1">
    <location>
        <begin position="69"/>
        <end position="88"/>
    </location>
</feature>
<dbReference type="AlphaFoldDB" id="D8JTM2"/>
<keyword evidence="1" id="KW-0812">Transmembrane</keyword>
<proteinExistence type="predicted"/>
<dbReference type="eggNOG" id="COG1196">
    <property type="taxonomic scope" value="Bacteria"/>
</dbReference>